<evidence type="ECO:0000313" key="2">
    <source>
        <dbReference type="EMBL" id="CAK0799328.1"/>
    </source>
</evidence>
<feature type="compositionally biased region" description="Basic and acidic residues" evidence="1">
    <location>
        <begin position="210"/>
        <end position="229"/>
    </location>
</feature>
<feature type="compositionally biased region" description="Low complexity" evidence="1">
    <location>
        <begin position="256"/>
        <end position="269"/>
    </location>
</feature>
<dbReference type="EMBL" id="CAUYUJ010002125">
    <property type="protein sequence ID" value="CAK0799328.1"/>
    <property type="molecule type" value="Genomic_DNA"/>
</dbReference>
<dbReference type="Proteomes" id="UP001189429">
    <property type="component" value="Unassembled WGS sequence"/>
</dbReference>
<reference evidence="2" key="1">
    <citation type="submission" date="2023-10" db="EMBL/GenBank/DDBJ databases">
        <authorList>
            <person name="Chen Y."/>
            <person name="Shah S."/>
            <person name="Dougan E. K."/>
            <person name="Thang M."/>
            <person name="Chan C."/>
        </authorList>
    </citation>
    <scope>NUCLEOTIDE SEQUENCE [LARGE SCALE GENOMIC DNA]</scope>
</reference>
<evidence type="ECO:0000256" key="1">
    <source>
        <dbReference type="SAM" id="MobiDB-lite"/>
    </source>
</evidence>
<feature type="compositionally biased region" description="Basic and acidic residues" evidence="1">
    <location>
        <begin position="277"/>
        <end position="294"/>
    </location>
</feature>
<sequence length="375" mass="41209">MADSCAKLGAPESLCQNGFRRYFTDSAGLVPVQGRRAVEHMENSLVHSWKSTRRPVAMPGADHYEKPEGIRQVPEPPRTIHAIRERRHLRQLESKEEFSDRPQGVGIVHRDGGLRAQDQPAREVDVSAEMARKARPLDLWSQRNGIPCASQGDKSYRHPEYNPGFYAAGELVVGSSFARGPQACVYPKQLPAGHSGLSLQVGAPMVTYKEKEQSRLQREARSEVEDRRRSQCVCERPAGVRRDLQRAPGLRRRGLRASWPARARAGPRQRPAPPADPAERLHHSERARRERGRGSGEGGPWPREAQGLLEDPGGAAPEGRPATVSPLSPAALRTRCPPSARSAGDAPHRARARAPLEALRCRLRRGVGGPVPCGG</sequence>
<feature type="region of interest" description="Disordered" evidence="1">
    <location>
        <begin position="210"/>
        <end position="232"/>
    </location>
</feature>
<gene>
    <name evidence="2" type="ORF">PCOR1329_LOCUS7820</name>
</gene>
<proteinExistence type="predicted"/>
<name>A0ABN9Q142_9DINO</name>
<organism evidence="2 3">
    <name type="scientific">Prorocentrum cordatum</name>
    <dbReference type="NCBI Taxonomy" id="2364126"/>
    <lineage>
        <taxon>Eukaryota</taxon>
        <taxon>Sar</taxon>
        <taxon>Alveolata</taxon>
        <taxon>Dinophyceae</taxon>
        <taxon>Prorocentrales</taxon>
        <taxon>Prorocentraceae</taxon>
        <taxon>Prorocentrum</taxon>
    </lineage>
</organism>
<protein>
    <submittedName>
        <fullName evidence="2">Uncharacterized protein</fullName>
    </submittedName>
</protein>
<comment type="caution">
    <text evidence="2">The sequence shown here is derived from an EMBL/GenBank/DDBJ whole genome shotgun (WGS) entry which is preliminary data.</text>
</comment>
<feature type="region of interest" description="Disordered" evidence="1">
    <location>
        <begin position="244"/>
        <end position="351"/>
    </location>
</feature>
<evidence type="ECO:0000313" key="3">
    <source>
        <dbReference type="Proteomes" id="UP001189429"/>
    </source>
</evidence>
<keyword evidence="3" id="KW-1185">Reference proteome</keyword>
<accession>A0ABN9Q142</accession>